<organism evidence="1 2">
    <name type="scientific">Rhabditophanes sp. KR3021</name>
    <dbReference type="NCBI Taxonomy" id="114890"/>
    <lineage>
        <taxon>Eukaryota</taxon>
        <taxon>Metazoa</taxon>
        <taxon>Ecdysozoa</taxon>
        <taxon>Nematoda</taxon>
        <taxon>Chromadorea</taxon>
        <taxon>Rhabditida</taxon>
        <taxon>Tylenchina</taxon>
        <taxon>Panagrolaimomorpha</taxon>
        <taxon>Strongyloidoidea</taxon>
        <taxon>Alloionematidae</taxon>
        <taxon>Rhabditophanes</taxon>
    </lineage>
</organism>
<evidence type="ECO:0000313" key="1">
    <source>
        <dbReference type="Proteomes" id="UP000095286"/>
    </source>
</evidence>
<proteinExistence type="predicted"/>
<dbReference type="Proteomes" id="UP000095286">
    <property type="component" value="Unplaced"/>
</dbReference>
<dbReference type="WBParaSite" id="RSKR_0000773000.1">
    <property type="protein sequence ID" value="RSKR_0000773000.1"/>
    <property type="gene ID" value="RSKR_0000773000"/>
</dbReference>
<name>A0AC35U3V7_9BILA</name>
<evidence type="ECO:0000313" key="2">
    <source>
        <dbReference type="WBParaSite" id="RSKR_0000773000.1"/>
    </source>
</evidence>
<reference evidence="2" key="1">
    <citation type="submission" date="2016-11" db="UniProtKB">
        <authorList>
            <consortium name="WormBaseParasite"/>
        </authorList>
    </citation>
    <scope>IDENTIFICATION</scope>
    <source>
        <strain evidence="2">KR3021</strain>
    </source>
</reference>
<sequence length="106" mass="12176">MNLQEPNPDNFMQRPSFRVSTGENDRTNINPAVRRKNRSTSLHANAVNSEAWNNPNSMEALDAKPKRKSQKDRGPGLREMLYGMAARREKEEAALKKRQKKQARNV</sequence>
<accession>A0AC35U3V7</accession>
<protein>
    <submittedName>
        <fullName evidence="2">Uncharacterized protein</fullName>
    </submittedName>
</protein>